<evidence type="ECO:0000313" key="2">
    <source>
        <dbReference type="EMBL" id="AQQ01580.1"/>
    </source>
</evidence>
<protein>
    <submittedName>
        <fullName evidence="2">Uncharacterized protein</fullName>
    </submittedName>
</protein>
<keyword evidence="1" id="KW-1133">Transmembrane helix</keyword>
<sequence length="59" mass="6808">MKDAISKLKTEFNTRMLYWNNLKSNKVKALLILLFLAVVGLKIFTTIFTVDWLASLFNA</sequence>
<gene>
    <name evidence="2" type="ORF">B0W48_18410</name>
</gene>
<reference evidence="2 3" key="1">
    <citation type="submission" date="2017-02" db="EMBL/GenBank/DDBJ databases">
        <title>Complete genome sequence of the cold-active Pseudoalteromonas aliena strain EH1 isolated from Arctic seawater.</title>
        <authorList>
            <person name="Kim E."/>
            <person name="Heo E."/>
            <person name="Kim H."/>
            <person name="Kim D."/>
        </authorList>
    </citation>
    <scope>NUCLEOTIDE SEQUENCE [LARGE SCALE GENOMIC DNA]</scope>
    <source>
        <strain evidence="2 3">EH1</strain>
    </source>
</reference>
<dbReference type="AlphaFoldDB" id="A0A1Q2H2M0"/>
<dbReference type="RefSeq" id="WP_077538213.1">
    <property type="nucleotide sequence ID" value="NZ_CP019628.1"/>
</dbReference>
<keyword evidence="1" id="KW-0812">Transmembrane</keyword>
<dbReference type="KEGG" id="paln:B0W48_18410"/>
<evidence type="ECO:0000313" key="3">
    <source>
        <dbReference type="Proteomes" id="UP000188243"/>
    </source>
</evidence>
<accession>A0A1Q2H2M0</accession>
<name>A0A1Q2H2M0_9GAMM</name>
<keyword evidence="1" id="KW-0472">Membrane</keyword>
<proteinExistence type="predicted"/>
<evidence type="ECO:0000256" key="1">
    <source>
        <dbReference type="SAM" id="Phobius"/>
    </source>
</evidence>
<dbReference type="EMBL" id="CP019628">
    <property type="protein sequence ID" value="AQQ01580.1"/>
    <property type="molecule type" value="Genomic_DNA"/>
</dbReference>
<feature type="transmembrane region" description="Helical" evidence="1">
    <location>
        <begin position="29"/>
        <end position="50"/>
    </location>
</feature>
<organism evidence="2 3">
    <name type="scientific">Pseudoalteromonas aliena</name>
    <dbReference type="NCBI Taxonomy" id="247523"/>
    <lineage>
        <taxon>Bacteria</taxon>
        <taxon>Pseudomonadati</taxon>
        <taxon>Pseudomonadota</taxon>
        <taxon>Gammaproteobacteria</taxon>
        <taxon>Alteromonadales</taxon>
        <taxon>Pseudoalteromonadaceae</taxon>
        <taxon>Pseudoalteromonas</taxon>
    </lineage>
</organism>
<dbReference type="Proteomes" id="UP000188243">
    <property type="component" value="Chromosome"/>
</dbReference>